<feature type="transmembrane region" description="Helical" evidence="1">
    <location>
        <begin position="20"/>
        <end position="41"/>
    </location>
</feature>
<reference evidence="2 3" key="1">
    <citation type="journal article" date="2016" name="Nat. Commun.">
        <title>Thousands of microbial genomes shed light on interconnected biogeochemical processes in an aquifer system.</title>
        <authorList>
            <person name="Anantharaman K."/>
            <person name="Brown C.T."/>
            <person name="Hug L.A."/>
            <person name="Sharon I."/>
            <person name="Castelle C.J."/>
            <person name="Probst A.J."/>
            <person name="Thomas B.C."/>
            <person name="Singh A."/>
            <person name="Wilkins M.J."/>
            <person name="Karaoz U."/>
            <person name="Brodie E.L."/>
            <person name="Williams K.H."/>
            <person name="Hubbard S.S."/>
            <person name="Banfield J.F."/>
        </authorList>
    </citation>
    <scope>NUCLEOTIDE SEQUENCE [LARGE SCALE GENOMIC DNA]</scope>
</reference>
<dbReference type="Proteomes" id="UP000177159">
    <property type="component" value="Unassembled WGS sequence"/>
</dbReference>
<sequence>MTTTIINPAPTNNSTTSSGMGFLIGVITLIVFGFVFFVYGLPLIKQGLSGLGSGGIQITLPKTIDVNVQQEK</sequence>
<gene>
    <name evidence="2" type="ORF">A3C24_04245</name>
</gene>
<dbReference type="AlphaFoldDB" id="A0A1F7GZ99"/>
<protein>
    <submittedName>
        <fullName evidence="2">Uncharacterized protein</fullName>
    </submittedName>
</protein>
<keyword evidence="1" id="KW-0812">Transmembrane</keyword>
<keyword evidence="1" id="KW-0472">Membrane</keyword>
<proteinExistence type="predicted"/>
<accession>A0A1F7GZ99</accession>
<comment type="caution">
    <text evidence="2">The sequence shown here is derived from an EMBL/GenBank/DDBJ whole genome shotgun (WGS) entry which is preliminary data.</text>
</comment>
<evidence type="ECO:0000313" key="2">
    <source>
        <dbReference type="EMBL" id="OGK24281.1"/>
    </source>
</evidence>
<evidence type="ECO:0000256" key="1">
    <source>
        <dbReference type="SAM" id="Phobius"/>
    </source>
</evidence>
<organism evidence="2 3">
    <name type="scientific">Candidatus Roizmanbacteria bacterium RIFCSPHIGHO2_02_FULL_37_24</name>
    <dbReference type="NCBI Taxonomy" id="1802037"/>
    <lineage>
        <taxon>Bacteria</taxon>
        <taxon>Candidatus Roizmaniibacteriota</taxon>
    </lineage>
</organism>
<dbReference type="EMBL" id="MFZM01000010">
    <property type="protein sequence ID" value="OGK24281.1"/>
    <property type="molecule type" value="Genomic_DNA"/>
</dbReference>
<name>A0A1F7GZ99_9BACT</name>
<evidence type="ECO:0000313" key="3">
    <source>
        <dbReference type="Proteomes" id="UP000177159"/>
    </source>
</evidence>
<keyword evidence="1" id="KW-1133">Transmembrane helix</keyword>